<evidence type="ECO:0000256" key="3">
    <source>
        <dbReference type="ARBA" id="ARBA00022840"/>
    </source>
</evidence>
<dbReference type="InterPro" id="IPR011545">
    <property type="entry name" value="DEAD/DEAH_box_helicase_dom"/>
</dbReference>
<dbReference type="GO" id="GO:0003724">
    <property type="term" value="F:RNA helicase activity"/>
    <property type="evidence" value="ECO:0007669"/>
    <property type="project" value="UniProtKB-EC"/>
</dbReference>
<protein>
    <recommendedName>
        <fullName evidence="5">ATP-dependent RNA helicase</fullName>
        <ecNumber evidence="5">3.6.4.13</ecNumber>
    </recommendedName>
</protein>
<dbReference type="InterPro" id="IPR001650">
    <property type="entry name" value="Helicase_C-like"/>
</dbReference>
<dbReference type="GO" id="GO:0016787">
    <property type="term" value="F:hydrolase activity"/>
    <property type="evidence" value="ECO:0007669"/>
    <property type="project" value="UniProtKB-KW"/>
</dbReference>
<keyword evidence="5" id="KW-0347">Helicase</keyword>
<comment type="catalytic activity">
    <reaction evidence="5">
        <text>ATP + H2O = ADP + phosphate + H(+)</text>
        <dbReference type="Rhea" id="RHEA:13065"/>
        <dbReference type="ChEBI" id="CHEBI:15377"/>
        <dbReference type="ChEBI" id="CHEBI:15378"/>
        <dbReference type="ChEBI" id="CHEBI:30616"/>
        <dbReference type="ChEBI" id="CHEBI:43474"/>
        <dbReference type="ChEBI" id="CHEBI:456216"/>
        <dbReference type="EC" id="3.6.4.13"/>
    </reaction>
</comment>
<feature type="domain" description="Helicase C-terminal" evidence="8">
    <location>
        <begin position="455"/>
        <end position="624"/>
    </location>
</feature>
<evidence type="ECO:0000259" key="8">
    <source>
        <dbReference type="PROSITE" id="PS51194"/>
    </source>
</evidence>
<evidence type="ECO:0000313" key="10">
    <source>
        <dbReference type="Proteomes" id="UP001150569"/>
    </source>
</evidence>
<dbReference type="InterPro" id="IPR027417">
    <property type="entry name" value="P-loop_NTPase"/>
</dbReference>
<feature type="region of interest" description="Disordered" evidence="6">
    <location>
        <begin position="44"/>
        <end position="68"/>
    </location>
</feature>
<dbReference type="EC" id="3.6.4.13" evidence="5"/>
<organism evidence="9 10">
    <name type="scientific">Tieghemiomyces parasiticus</name>
    <dbReference type="NCBI Taxonomy" id="78921"/>
    <lineage>
        <taxon>Eukaryota</taxon>
        <taxon>Fungi</taxon>
        <taxon>Fungi incertae sedis</taxon>
        <taxon>Zoopagomycota</taxon>
        <taxon>Kickxellomycotina</taxon>
        <taxon>Dimargaritomycetes</taxon>
        <taxon>Dimargaritales</taxon>
        <taxon>Dimargaritaceae</taxon>
        <taxon>Tieghemiomyces</taxon>
    </lineage>
</organism>
<proteinExistence type="inferred from homology"/>
<name>A0A9W8DXQ9_9FUNG</name>
<dbReference type="PROSITE" id="PS51194">
    <property type="entry name" value="HELICASE_CTER"/>
    <property type="match status" value="1"/>
</dbReference>
<evidence type="ECO:0000256" key="2">
    <source>
        <dbReference type="ARBA" id="ARBA00022801"/>
    </source>
</evidence>
<keyword evidence="10" id="KW-1185">Reference proteome</keyword>
<dbReference type="SMART" id="SM00487">
    <property type="entry name" value="DEXDc"/>
    <property type="match status" value="1"/>
</dbReference>
<comment type="domain">
    <text evidence="5">The Q motif is unique to and characteristic of the DEAD box family of RNA helicases and controls ATP binding and hydrolysis.</text>
</comment>
<dbReference type="EMBL" id="JANBPT010000345">
    <property type="protein sequence ID" value="KAJ1923247.1"/>
    <property type="molecule type" value="Genomic_DNA"/>
</dbReference>
<evidence type="ECO:0000256" key="4">
    <source>
        <dbReference type="ARBA" id="ARBA00022884"/>
    </source>
</evidence>
<dbReference type="SMART" id="SM00490">
    <property type="entry name" value="HELICc"/>
    <property type="match status" value="1"/>
</dbReference>
<dbReference type="Pfam" id="PF00271">
    <property type="entry name" value="Helicase_C"/>
    <property type="match status" value="1"/>
</dbReference>
<keyword evidence="4 5" id="KW-0694">RNA-binding</keyword>
<accession>A0A9W8DXQ9</accession>
<keyword evidence="2 5" id="KW-0378">Hydrolase</keyword>
<dbReference type="PANTHER" id="PTHR24031">
    <property type="entry name" value="RNA HELICASE"/>
    <property type="match status" value="1"/>
</dbReference>
<dbReference type="Gene3D" id="3.40.50.300">
    <property type="entry name" value="P-loop containing nucleotide triphosphate hydrolases"/>
    <property type="match status" value="2"/>
</dbReference>
<dbReference type="PROSITE" id="PS51192">
    <property type="entry name" value="HELICASE_ATP_BIND_1"/>
    <property type="match status" value="1"/>
</dbReference>
<dbReference type="GO" id="GO:0003723">
    <property type="term" value="F:RNA binding"/>
    <property type="evidence" value="ECO:0007669"/>
    <property type="project" value="UniProtKB-UniRule"/>
</dbReference>
<dbReference type="Pfam" id="PF00270">
    <property type="entry name" value="DEAD"/>
    <property type="match status" value="1"/>
</dbReference>
<evidence type="ECO:0000259" key="7">
    <source>
        <dbReference type="PROSITE" id="PS51192"/>
    </source>
</evidence>
<dbReference type="Proteomes" id="UP001150569">
    <property type="component" value="Unassembled WGS sequence"/>
</dbReference>
<evidence type="ECO:0000256" key="6">
    <source>
        <dbReference type="SAM" id="MobiDB-lite"/>
    </source>
</evidence>
<dbReference type="InterPro" id="IPR014001">
    <property type="entry name" value="Helicase_ATP-bd"/>
</dbReference>
<feature type="region of interest" description="Disordered" evidence="6">
    <location>
        <begin position="431"/>
        <end position="475"/>
    </location>
</feature>
<reference evidence="9" key="1">
    <citation type="submission" date="2022-07" db="EMBL/GenBank/DDBJ databases">
        <title>Phylogenomic reconstructions and comparative analyses of Kickxellomycotina fungi.</title>
        <authorList>
            <person name="Reynolds N.K."/>
            <person name="Stajich J.E."/>
            <person name="Barry K."/>
            <person name="Grigoriev I.V."/>
            <person name="Crous P."/>
            <person name="Smith M.E."/>
        </authorList>
    </citation>
    <scope>NUCLEOTIDE SEQUENCE</scope>
    <source>
        <strain evidence="9">RSA 861</strain>
    </source>
</reference>
<sequence>MLPLVRVPWSRTLPWRPTLVRNLATRGPPIPKFRDRAAKLLPTPFIRPERPPRPPRPTRAKPTARAPEPEVNTFASLHIHPVLVRAVAETFAVRELTELQGHLLRKLFDQSEDLVLRAHTGTGKSFAILLYLIHMLLTQGHLQRHLKSLRATEDEPEILPTVPSQPAESRALGDAFVDALNLYQEAQAKDTHKSSAANGLGNLPHPSALILAPNTELALQFAAWADRLLEACQRHLLAERVDADRLKLPAPGRIVTDATLYQVLYRGGADPEAQARVLATTTPWLLIATPQRLQEIPATARPRLDRLRWLVLDEVDHLLSLPRRFAPVRQRNIRRKHPKGAELLTDLIMGRTARSSRVAPNAPALPAPVQRPRLLVNSATINRDLRYFITHAKGWTNGAAIFLDGQASGFSPATLRHHCLLLNHESIRNLKPKASDPNPEVMSDLPTPDDTAPLNAEETLPSVDGSEDGPPVTPRVRGRRVIEYGEGVYEAVAEVCRHETYDTLLVFIHNDFSTQAFIDRLAIEEGVRAQAFTPDVAPAGPEGRILVLGERTARGLDIPGVTHVLIVDIPSSVQSFIHMAGRTGRMGRSGKVFALLQDRGSTENRAQTMYAQLGITPQPYELVE</sequence>
<dbReference type="OrthoDB" id="10256233at2759"/>
<comment type="function">
    <text evidence="5">RNA helicase.</text>
</comment>
<evidence type="ECO:0000313" key="9">
    <source>
        <dbReference type="EMBL" id="KAJ1923247.1"/>
    </source>
</evidence>
<comment type="caution">
    <text evidence="9">The sequence shown here is derived from an EMBL/GenBank/DDBJ whole genome shotgun (WGS) entry which is preliminary data.</text>
</comment>
<gene>
    <name evidence="9" type="ORF">IWQ60_006002</name>
</gene>
<dbReference type="AlphaFoldDB" id="A0A9W8DXQ9"/>
<keyword evidence="3 5" id="KW-0067">ATP-binding</keyword>
<keyword evidence="1 5" id="KW-0547">Nucleotide-binding</keyword>
<dbReference type="GO" id="GO:0005524">
    <property type="term" value="F:ATP binding"/>
    <property type="evidence" value="ECO:0007669"/>
    <property type="project" value="UniProtKB-UniRule"/>
</dbReference>
<comment type="similarity">
    <text evidence="5">Belongs to the DEAD box helicase family.</text>
</comment>
<dbReference type="SUPFAM" id="SSF52540">
    <property type="entry name" value="P-loop containing nucleoside triphosphate hydrolases"/>
    <property type="match status" value="1"/>
</dbReference>
<evidence type="ECO:0000256" key="1">
    <source>
        <dbReference type="ARBA" id="ARBA00022741"/>
    </source>
</evidence>
<evidence type="ECO:0000256" key="5">
    <source>
        <dbReference type="RuleBase" id="RU365068"/>
    </source>
</evidence>
<feature type="domain" description="Helicase ATP-binding" evidence="7">
    <location>
        <begin position="105"/>
        <end position="399"/>
    </location>
</feature>